<evidence type="ECO:0000313" key="6">
    <source>
        <dbReference type="EMBL" id="KIV86711.1"/>
    </source>
</evidence>
<dbReference type="EMBL" id="KN846951">
    <property type="protein sequence ID" value="KIV86711.1"/>
    <property type="molecule type" value="Genomic_DNA"/>
</dbReference>
<dbReference type="Pfam" id="PF00083">
    <property type="entry name" value="Sugar_tr"/>
    <property type="match status" value="2"/>
</dbReference>
<dbReference type="InterPro" id="IPR050360">
    <property type="entry name" value="MFS_Sugar_Transporters"/>
</dbReference>
<evidence type="ECO:0000256" key="1">
    <source>
        <dbReference type="ARBA" id="ARBA00004141"/>
    </source>
</evidence>
<evidence type="ECO:0000313" key="7">
    <source>
        <dbReference type="Proteomes" id="UP000053599"/>
    </source>
</evidence>
<feature type="transmembrane region" description="Helical" evidence="5">
    <location>
        <begin position="184"/>
        <end position="206"/>
    </location>
</feature>
<dbReference type="GO" id="GO:0005351">
    <property type="term" value="F:carbohydrate:proton symporter activity"/>
    <property type="evidence" value="ECO:0007669"/>
    <property type="project" value="TreeGrafter"/>
</dbReference>
<dbReference type="SUPFAM" id="SSF103473">
    <property type="entry name" value="MFS general substrate transporter"/>
    <property type="match status" value="1"/>
</dbReference>
<dbReference type="Proteomes" id="UP000053599">
    <property type="component" value="Unassembled WGS sequence"/>
</dbReference>
<dbReference type="InterPro" id="IPR005828">
    <property type="entry name" value="MFS_sugar_transport-like"/>
</dbReference>
<sequence>MSSTDQIKLNAHTIEPHVEDSFSDANNVTEAKIEANYELAAQQTLAAGDKTWSVLTRNPRMLCFMGAVLLNGIICGMHPFIQRPQRWKSHTSAGIELNMSGNMLGLQAFCRQMGSYDAATKTYAVDPGYVSAWTGFGWPGQITGMIASGFLADMFGRRFVMWSIVAVTPFSALLEVTAKNWIGWGFAKLIMGMATGVMQAGVSTYIGEVAPREIRGIALGMFNMLMNLGNLIATIVAWAAQKRWPDPLDNKQYKVPLYIMLALPIVESPNWLHMHNQPTNAKKSLKFMYPYFLDEDLTLELAKIQYTLEKSAAIVQATGFAANVAIFFLIENPRLGGRWKILFGGLTLETLGMRTSIWNCLPLWQNADSVYSGHRDRWVHLVRSRRQHHRSNHLIAATIIGNIGSVTGPGAAGWAYTGESGSARLRTKTTTLGNLGNCMMMNASGVYAPYLLSTVAYAKWGEKTGFFFGSLGLVSLILVYFLIPDYTGRSDAQIDELFVRRIPARKFQSTECTGDYGRDLLAEHAGV</sequence>
<feature type="transmembrane region" description="Helical" evidence="5">
    <location>
        <begin position="130"/>
        <end position="152"/>
    </location>
</feature>
<keyword evidence="3 5" id="KW-1133">Transmembrane helix</keyword>
<feature type="transmembrane region" description="Helical" evidence="5">
    <location>
        <begin position="311"/>
        <end position="330"/>
    </location>
</feature>
<dbReference type="PANTHER" id="PTHR48022:SF2">
    <property type="entry name" value="PLASTIDIC GLUCOSE TRANSPORTER 4"/>
    <property type="match status" value="1"/>
</dbReference>
<feature type="transmembrane region" description="Helical" evidence="5">
    <location>
        <begin position="464"/>
        <end position="483"/>
    </location>
</feature>
<dbReference type="OrthoDB" id="6612291at2759"/>
<evidence type="ECO:0000256" key="4">
    <source>
        <dbReference type="ARBA" id="ARBA00023136"/>
    </source>
</evidence>
<feature type="transmembrane region" description="Helical" evidence="5">
    <location>
        <begin position="62"/>
        <end position="81"/>
    </location>
</feature>
<name>A0A0D1XF37_9EURO</name>
<organism evidence="6 7">
    <name type="scientific">Exophiala sideris</name>
    <dbReference type="NCBI Taxonomy" id="1016849"/>
    <lineage>
        <taxon>Eukaryota</taxon>
        <taxon>Fungi</taxon>
        <taxon>Dikarya</taxon>
        <taxon>Ascomycota</taxon>
        <taxon>Pezizomycotina</taxon>
        <taxon>Eurotiomycetes</taxon>
        <taxon>Chaetothyriomycetidae</taxon>
        <taxon>Chaetothyriales</taxon>
        <taxon>Herpotrichiellaceae</taxon>
        <taxon>Exophiala</taxon>
    </lineage>
</organism>
<dbReference type="PROSITE" id="PS00216">
    <property type="entry name" value="SUGAR_TRANSPORT_1"/>
    <property type="match status" value="1"/>
</dbReference>
<comment type="subcellular location">
    <subcellularLocation>
        <location evidence="1">Membrane</location>
        <topology evidence="1">Multi-pass membrane protein</topology>
    </subcellularLocation>
</comment>
<keyword evidence="4 5" id="KW-0472">Membrane</keyword>
<dbReference type="PANTHER" id="PTHR48022">
    <property type="entry name" value="PLASTIDIC GLUCOSE TRANSPORTER 4"/>
    <property type="match status" value="1"/>
</dbReference>
<keyword evidence="2 5" id="KW-0812">Transmembrane</keyword>
<reference evidence="6 7" key="1">
    <citation type="submission" date="2015-01" db="EMBL/GenBank/DDBJ databases">
        <title>The Genome Sequence of Exophiala sideris CBS121828.</title>
        <authorList>
            <consortium name="The Broad Institute Genomics Platform"/>
            <person name="Cuomo C."/>
            <person name="de Hoog S."/>
            <person name="Gorbushina A."/>
            <person name="Stielow B."/>
            <person name="Teixiera M."/>
            <person name="Abouelleil A."/>
            <person name="Chapman S.B."/>
            <person name="Priest M."/>
            <person name="Young S.K."/>
            <person name="Wortman J."/>
            <person name="Nusbaum C."/>
            <person name="Birren B."/>
        </authorList>
    </citation>
    <scope>NUCLEOTIDE SEQUENCE [LARGE SCALE GENOMIC DNA]</scope>
    <source>
        <strain evidence="6 7">CBS 121828</strain>
    </source>
</reference>
<feature type="transmembrane region" description="Helical" evidence="5">
    <location>
        <begin position="159"/>
        <end position="178"/>
    </location>
</feature>
<evidence type="ECO:0000256" key="3">
    <source>
        <dbReference type="ARBA" id="ARBA00022989"/>
    </source>
</evidence>
<dbReference type="GO" id="GO:0016020">
    <property type="term" value="C:membrane"/>
    <property type="evidence" value="ECO:0007669"/>
    <property type="project" value="UniProtKB-SubCell"/>
</dbReference>
<evidence type="ECO:0000256" key="5">
    <source>
        <dbReference type="SAM" id="Phobius"/>
    </source>
</evidence>
<dbReference type="InterPro" id="IPR005829">
    <property type="entry name" value="Sugar_transporter_CS"/>
</dbReference>
<evidence type="ECO:0008006" key="8">
    <source>
        <dbReference type="Google" id="ProtNLM"/>
    </source>
</evidence>
<dbReference type="Gene3D" id="1.20.1250.20">
    <property type="entry name" value="MFS general substrate transporter like domains"/>
    <property type="match status" value="2"/>
</dbReference>
<feature type="transmembrane region" description="Helical" evidence="5">
    <location>
        <begin position="218"/>
        <end position="240"/>
    </location>
</feature>
<dbReference type="AlphaFoldDB" id="A0A0D1XF37"/>
<dbReference type="HOGENOM" id="CLU_001265_11_0_1"/>
<accession>A0A0D1XF37</accession>
<evidence type="ECO:0000256" key="2">
    <source>
        <dbReference type="ARBA" id="ARBA00022692"/>
    </source>
</evidence>
<feature type="transmembrane region" description="Helical" evidence="5">
    <location>
        <begin position="432"/>
        <end position="452"/>
    </location>
</feature>
<protein>
    <recommendedName>
        <fullName evidence="8">Major facilitator superfamily (MFS) profile domain-containing protein</fullName>
    </recommendedName>
</protein>
<gene>
    <name evidence="6" type="ORF">PV11_02309</name>
</gene>
<dbReference type="PROSITE" id="PS00217">
    <property type="entry name" value="SUGAR_TRANSPORT_2"/>
    <property type="match status" value="1"/>
</dbReference>
<dbReference type="InterPro" id="IPR036259">
    <property type="entry name" value="MFS_trans_sf"/>
</dbReference>
<proteinExistence type="predicted"/>